<keyword evidence="4" id="KW-0808">Transferase</keyword>
<keyword evidence="3" id="KW-1003">Cell membrane</keyword>
<organism evidence="7 8">
    <name type="scientific">Actinomadura barringtoniae</name>
    <dbReference type="NCBI Taxonomy" id="1427535"/>
    <lineage>
        <taxon>Bacteria</taxon>
        <taxon>Bacillati</taxon>
        <taxon>Actinomycetota</taxon>
        <taxon>Actinomycetes</taxon>
        <taxon>Streptosporangiales</taxon>
        <taxon>Thermomonosporaceae</taxon>
        <taxon>Actinomadura</taxon>
    </lineage>
</organism>
<evidence type="ECO:0000256" key="4">
    <source>
        <dbReference type="ARBA" id="ARBA00022679"/>
    </source>
</evidence>
<dbReference type="PANTHER" id="PTHR37316">
    <property type="entry name" value="TEICHOIC ACID GLYCEROL-PHOSPHATE PRIMASE"/>
    <property type="match status" value="1"/>
</dbReference>
<proteinExistence type="inferred from homology"/>
<comment type="subcellular location">
    <subcellularLocation>
        <location evidence="1">Cell membrane</location>
        <topology evidence="1">Peripheral membrane protein</topology>
    </subcellularLocation>
</comment>
<comment type="caution">
    <text evidence="7">The sequence shown here is derived from an EMBL/GenBank/DDBJ whole genome shotgun (WGS) entry which is preliminary data.</text>
</comment>
<name>A0A939PRB6_9ACTN</name>
<dbReference type="PANTHER" id="PTHR37316:SF3">
    <property type="entry name" value="TEICHOIC ACID GLYCEROL-PHOSPHATE TRANSFERASE"/>
    <property type="match status" value="1"/>
</dbReference>
<dbReference type="InterPro" id="IPR043148">
    <property type="entry name" value="TagF_C"/>
</dbReference>
<dbReference type="EMBL" id="JAGEOJ010000029">
    <property type="protein sequence ID" value="MBO2454769.1"/>
    <property type="molecule type" value="Genomic_DNA"/>
</dbReference>
<reference evidence="7" key="1">
    <citation type="submission" date="2021-03" db="EMBL/GenBank/DDBJ databases">
        <authorList>
            <person name="Kanchanasin P."/>
            <person name="Saeng-In P."/>
            <person name="Phongsopitanun W."/>
            <person name="Yuki M."/>
            <person name="Kudo T."/>
            <person name="Ohkuma M."/>
            <person name="Tanasupawat S."/>
        </authorList>
    </citation>
    <scope>NUCLEOTIDE SEQUENCE</scope>
    <source>
        <strain evidence="7">GKU 128</strain>
    </source>
</reference>
<dbReference type="InterPro" id="IPR051612">
    <property type="entry name" value="Teichoic_Acid_Biosynth"/>
</dbReference>
<dbReference type="InterPro" id="IPR007554">
    <property type="entry name" value="Glycerophosphate_synth"/>
</dbReference>
<keyword evidence="6" id="KW-0472">Membrane</keyword>
<evidence type="ECO:0000256" key="6">
    <source>
        <dbReference type="ARBA" id="ARBA00023136"/>
    </source>
</evidence>
<evidence type="ECO:0000256" key="3">
    <source>
        <dbReference type="ARBA" id="ARBA00022475"/>
    </source>
</evidence>
<dbReference type="Pfam" id="PF04464">
    <property type="entry name" value="Glyphos_transf"/>
    <property type="match status" value="1"/>
</dbReference>
<dbReference type="AlphaFoldDB" id="A0A939PRB6"/>
<evidence type="ECO:0000256" key="2">
    <source>
        <dbReference type="ARBA" id="ARBA00010488"/>
    </source>
</evidence>
<dbReference type="Proteomes" id="UP000669179">
    <property type="component" value="Unassembled WGS sequence"/>
</dbReference>
<evidence type="ECO:0000256" key="1">
    <source>
        <dbReference type="ARBA" id="ARBA00004202"/>
    </source>
</evidence>
<evidence type="ECO:0000313" key="8">
    <source>
        <dbReference type="Proteomes" id="UP000669179"/>
    </source>
</evidence>
<evidence type="ECO:0000256" key="5">
    <source>
        <dbReference type="ARBA" id="ARBA00022944"/>
    </source>
</evidence>
<dbReference type="Gene3D" id="3.40.50.12580">
    <property type="match status" value="1"/>
</dbReference>
<dbReference type="InterPro" id="IPR043149">
    <property type="entry name" value="TagF_N"/>
</dbReference>
<gene>
    <name evidence="7" type="ORF">J4573_47310</name>
</gene>
<dbReference type="RefSeq" id="WP_208263000.1">
    <property type="nucleotide sequence ID" value="NZ_JAGEOJ010000029.1"/>
</dbReference>
<dbReference type="SUPFAM" id="SSF53756">
    <property type="entry name" value="UDP-Glycosyltransferase/glycogen phosphorylase"/>
    <property type="match status" value="1"/>
</dbReference>
<keyword evidence="5" id="KW-0777">Teichoic acid biosynthesis</keyword>
<dbReference type="GO" id="GO:0047355">
    <property type="term" value="F:CDP-glycerol glycerophosphotransferase activity"/>
    <property type="evidence" value="ECO:0007669"/>
    <property type="project" value="InterPro"/>
</dbReference>
<sequence>MSTAVSAVLIGGDKAKRTAGSLRAQTLRNVEVVMDASKASEASGAYVLFVEAGRRLDRHACMTMLNEAERGDAQIVLGNDSAARLYSRAFLSETGVWPTCAETAAAVRAAATRVVELPHRVVHPDRPSALGGLKARLRKAPRVLMSTKLKRRAYDTVFRRLPIQKGLVVFDSSITGEGSGLRAVHEQLLALGRPHRAAWAHGGDATGCPGRAARVRRSSWAYYWTLARAEFWVADQEIPAHIAKRAGTTYIQTGLGAPVEFAGLDAPAMKMSTRAAAKRLRQRMARFDAVIVGSEHEERVVKDALCVDAEVLRIGQPRNDVLLNGTGDDRMNRVRDALDIPDDVETIVLYAPAEPVGVDLDLAVLAEELGPDHALVYRSPGKAIEAIGALGHPVFDASAIEDLPALLLLADVLITDHAPVMFDFVLLDRPMIFHVPPAATERLRRTGGYLDPERDGPGPVTNRPDELAEAILAHETFGELYRAARRSFRLRFASFEEGAAAETVADLLTRNGADGANGANRAHGATGAQ</sequence>
<dbReference type="GO" id="GO:0019350">
    <property type="term" value="P:teichoic acid biosynthetic process"/>
    <property type="evidence" value="ECO:0007669"/>
    <property type="project" value="UniProtKB-KW"/>
</dbReference>
<comment type="similarity">
    <text evidence="2">Belongs to the CDP-glycerol glycerophosphotransferase family.</text>
</comment>
<accession>A0A939PRB6</accession>
<evidence type="ECO:0000313" key="7">
    <source>
        <dbReference type="EMBL" id="MBO2454769.1"/>
    </source>
</evidence>
<dbReference type="Gene3D" id="3.40.50.11820">
    <property type="match status" value="1"/>
</dbReference>
<dbReference type="GO" id="GO:0005886">
    <property type="term" value="C:plasma membrane"/>
    <property type="evidence" value="ECO:0007669"/>
    <property type="project" value="UniProtKB-SubCell"/>
</dbReference>
<protein>
    <submittedName>
        <fullName evidence="7">CDP-glycerol glycerophosphotransferase family protein</fullName>
    </submittedName>
</protein>
<keyword evidence="8" id="KW-1185">Reference proteome</keyword>